<dbReference type="Proteomes" id="UP000829291">
    <property type="component" value="Chromosome 2"/>
</dbReference>
<organism evidence="2 3">
    <name type="scientific">Neodiprion lecontei</name>
    <name type="common">Redheaded pine sawfly</name>
    <dbReference type="NCBI Taxonomy" id="441921"/>
    <lineage>
        <taxon>Eukaryota</taxon>
        <taxon>Metazoa</taxon>
        <taxon>Ecdysozoa</taxon>
        <taxon>Arthropoda</taxon>
        <taxon>Hexapoda</taxon>
        <taxon>Insecta</taxon>
        <taxon>Pterygota</taxon>
        <taxon>Neoptera</taxon>
        <taxon>Endopterygota</taxon>
        <taxon>Hymenoptera</taxon>
        <taxon>Tenthredinoidea</taxon>
        <taxon>Diprionidae</taxon>
        <taxon>Diprioninae</taxon>
        <taxon>Neodiprion</taxon>
    </lineage>
</organism>
<accession>A0ABM3FII7</accession>
<keyword evidence="2" id="KW-1185">Reference proteome</keyword>
<reference evidence="3" key="1">
    <citation type="submission" date="2025-08" db="UniProtKB">
        <authorList>
            <consortium name="RefSeq"/>
        </authorList>
    </citation>
    <scope>IDENTIFICATION</scope>
    <source>
        <tissue evidence="3">Thorax and Abdomen</tissue>
    </source>
</reference>
<feature type="region of interest" description="Disordered" evidence="1">
    <location>
        <begin position="77"/>
        <end position="168"/>
    </location>
</feature>
<name>A0ABM3FII7_NEOLC</name>
<evidence type="ECO:0000313" key="2">
    <source>
        <dbReference type="Proteomes" id="UP000829291"/>
    </source>
</evidence>
<dbReference type="GeneID" id="124292973"/>
<evidence type="ECO:0000313" key="3">
    <source>
        <dbReference type="RefSeq" id="XP_046587820.1"/>
    </source>
</evidence>
<proteinExistence type="predicted"/>
<feature type="compositionally biased region" description="Polar residues" evidence="1">
    <location>
        <begin position="93"/>
        <end position="103"/>
    </location>
</feature>
<protein>
    <submittedName>
        <fullName evidence="3">Leucine-rich repeat extensin-like protein 3</fullName>
    </submittedName>
</protein>
<dbReference type="RefSeq" id="XP_046587820.1">
    <property type="nucleotide sequence ID" value="XM_046731864.1"/>
</dbReference>
<feature type="compositionally biased region" description="Pro residues" evidence="1">
    <location>
        <begin position="118"/>
        <end position="134"/>
    </location>
</feature>
<feature type="compositionally biased region" description="Pro residues" evidence="1">
    <location>
        <begin position="142"/>
        <end position="152"/>
    </location>
</feature>
<evidence type="ECO:0000256" key="1">
    <source>
        <dbReference type="SAM" id="MobiDB-lite"/>
    </source>
</evidence>
<gene>
    <name evidence="3" type="primary">LOC124292973</name>
</gene>
<sequence>MLRRRFIRQTGQQTNCMTDLVYVAAASPLTITSASNPPVPWILHPIEIPSRPLTRPPAVLLSLWDVRRARLTSPNYHRRIPAPVSPFPEPQRSFVSTATQTTDSEWESPVKTAENRRPPTPPSSPESRYTPPPRTETDPPRRPTSPLQPPPQFKRSKTIPIITCQPLL</sequence>